<comment type="caution">
    <text evidence="2">The sequence shown here is derived from an EMBL/GenBank/DDBJ whole genome shotgun (WGS) entry which is preliminary data.</text>
</comment>
<accession>N1V233</accession>
<organism evidence="2 3">
    <name type="scientific">Arthrobacter crystallopoietes BAB-32</name>
    <dbReference type="NCBI Taxonomy" id="1246476"/>
    <lineage>
        <taxon>Bacteria</taxon>
        <taxon>Bacillati</taxon>
        <taxon>Actinomycetota</taxon>
        <taxon>Actinomycetes</taxon>
        <taxon>Micrococcales</taxon>
        <taxon>Micrococcaceae</taxon>
        <taxon>Crystallibacter</taxon>
    </lineage>
</organism>
<dbReference type="Proteomes" id="UP000010729">
    <property type="component" value="Unassembled WGS sequence"/>
</dbReference>
<keyword evidence="1" id="KW-1133">Transmembrane helix</keyword>
<feature type="transmembrane region" description="Helical" evidence="1">
    <location>
        <begin position="95"/>
        <end position="113"/>
    </location>
</feature>
<protein>
    <submittedName>
        <fullName evidence="2">Uncharacterized protein</fullName>
    </submittedName>
</protein>
<evidence type="ECO:0000256" key="1">
    <source>
        <dbReference type="SAM" id="Phobius"/>
    </source>
</evidence>
<gene>
    <name evidence="2" type="ORF">D477_011616</name>
</gene>
<dbReference type="AlphaFoldDB" id="N1V233"/>
<dbReference type="EMBL" id="ANPE02000135">
    <property type="protein sequence ID" value="EMY34064.1"/>
    <property type="molecule type" value="Genomic_DNA"/>
</dbReference>
<feature type="transmembrane region" description="Helical" evidence="1">
    <location>
        <begin position="119"/>
        <end position="141"/>
    </location>
</feature>
<keyword evidence="1" id="KW-0812">Transmembrane</keyword>
<name>N1V233_9MICC</name>
<evidence type="ECO:0000313" key="3">
    <source>
        <dbReference type="Proteomes" id="UP000010729"/>
    </source>
</evidence>
<sequence length="152" mass="16135">MSGPPQYIQPVYAQPAPAPWYPQVPAKPPVSGLRVTSGILVIIFSLLQSVMGVAGLNYDFDGESAFLGLASWGMLYAGIMLLVKSRSTTPTAPTVGLAFLGVLLGVLVPHFAVAEVRDFFGSLVLFVIWAAPAGLLIATLVRERRSRPAPLS</sequence>
<reference evidence="2 3" key="1">
    <citation type="journal article" date="2013" name="Genome Announc.">
        <title>Draft Genome Sequence of Arthrobacter crystallopoietes Strain BAB-32, Revealing Genes for Bioremediation.</title>
        <authorList>
            <person name="Joshi M.N."/>
            <person name="Pandit A.S."/>
            <person name="Sharma A."/>
            <person name="Pandya R.V."/>
            <person name="Desai S.M."/>
            <person name="Saxena A.K."/>
            <person name="Bagatharia S.B."/>
        </authorList>
    </citation>
    <scope>NUCLEOTIDE SEQUENCE [LARGE SCALE GENOMIC DNA]</scope>
    <source>
        <strain evidence="2 3">BAB-32</strain>
    </source>
</reference>
<keyword evidence="3" id="KW-1185">Reference proteome</keyword>
<proteinExistence type="predicted"/>
<evidence type="ECO:0000313" key="2">
    <source>
        <dbReference type="EMBL" id="EMY34064.1"/>
    </source>
</evidence>
<feature type="transmembrane region" description="Helical" evidence="1">
    <location>
        <begin position="37"/>
        <end position="58"/>
    </location>
</feature>
<keyword evidence="1" id="KW-0472">Membrane</keyword>
<feature type="transmembrane region" description="Helical" evidence="1">
    <location>
        <begin position="64"/>
        <end position="83"/>
    </location>
</feature>